<feature type="compositionally biased region" description="Low complexity" evidence="1">
    <location>
        <begin position="379"/>
        <end position="389"/>
    </location>
</feature>
<keyword evidence="5" id="KW-1185">Reference proteome</keyword>
<sequence length="426" mass="45448">MPRRGFRYRCPFRPRQGPPSGRRTPLRHPETSGHAREGPVRQPEAAVPLSPRAVIVSVRLSGSRFRTRQADSRAHVRGRRAEGGRDVGAPPPPQYPYQPPPGQHPGQPGMPGMPYAGYPYPMPTGPAAVFASPRGLATAVSVLLGVTAALYLLMTVGAMRMWSTVGDMQDGNFPTLQEAEDVDDFYFGTIMIAALGLLATGIVFIVWFYRIRVNAELFDPTGQRLSRGWAIGAWFTPVVSLWFPKQMANDIWRASTPWGANPAHGVVTAWWTLWIASTVSYVAARAQIPENEALFSSEDLDTLRNQSSALGLSGMLGVAAAVVAILFVRQISARQQTKYAQGPIPPGGQPPVPGPQSMPGQQPGAYPAPGQYPAPGTYPAPGGYPAGGAYPPPGGYPQPGAYPPPSQGAPPYPGPQPGQPPMTPPG</sequence>
<dbReference type="AlphaFoldDB" id="A0A4R4SGP5"/>
<reference evidence="4 5" key="1">
    <citation type="submission" date="2019-03" db="EMBL/GenBank/DDBJ databases">
        <title>Draft genome sequences of novel Actinobacteria.</title>
        <authorList>
            <person name="Sahin N."/>
            <person name="Ay H."/>
            <person name="Saygin H."/>
        </authorList>
    </citation>
    <scope>NUCLEOTIDE SEQUENCE [LARGE SCALE GENOMIC DNA]</scope>
    <source>
        <strain evidence="4 5">DSM 41900</strain>
    </source>
</reference>
<feature type="transmembrane region" description="Helical" evidence="2">
    <location>
        <begin position="228"/>
        <end position="244"/>
    </location>
</feature>
<evidence type="ECO:0000313" key="5">
    <source>
        <dbReference type="Proteomes" id="UP000295345"/>
    </source>
</evidence>
<feature type="compositionally biased region" description="Basic residues" evidence="1">
    <location>
        <begin position="1"/>
        <end position="12"/>
    </location>
</feature>
<feature type="compositionally biased region" description="Basic and acidic residues" evidence="1">
    <location>
        <begin position="68"/>
        <end position="85"/>
    </location>
</feature>
<feature type="compositionally biased region" description="Pro residues" evidence="1">
    <location>
        <begin position="89"/>
        <end position="103"/>
    </location>
</feature>
<evidence type="ECO:0000259" key="3">
    <source>
        <dbReference type="Pfam" id="PF14219"/>
    </source>
</evidence>
<protein>
    <submittedName>
        <fullName evidence="4">DUF4328 domain-containing protein</fullName>
    </submittedName>
</protein>
<dbReference type="InterPro" id="IPR025565">
    <property type="entry name" value="DUF4328"/>
</dbReference>
<keyword evidence="2" id="KW-1133">Transmembrane helix</keyword>
<accession>A0A4R4SGP5</accession>
<organism evidence="4 5">
    <name type="scientific">Streptomyces hainanensis</name>
    <dbReference type="NCBI Taxonomy" id="402648"/>
    <lineage>
        <taxon>Bacteria</taxon>
        <taxon>Bacillati</taxon>
        <taxon>Actinomycetota</taxon>
        <taxon>Actinomycetes</taxon>
        <taxon>Kitasatosporales</taxon>
        <taxon>Streptomycetaceae</taxon>
        <taxon>Streptomyces</taxon>
    </lineage>
</organism>
<dbReference type="Proteomes" id="UP000295345">
    <property type="component" value="Unassembled WGS sequence"/>
</dbReference>
<feature type="transmembrane region" description="Helical" evidence="2">
    <location>
        <begin position="185"/>
        <end position="208"/>
    </location>
</feature>
<feature type="transmembrane region" description="Helical" evidence="2">
    <location>
        <begin position="309"/>
        <end position="328"/>
    </location>
</feature>
<gene>
    <name evidence="4" type="ORF">E1283_33840</name>
</gene>
<feature type="compositionally biased region" description="Basic and acidic residues" evidence="1">
    <location>
        <begin position="27"/>
        <end position="39"/>
    </location>
</feature>
<feature type="transmembrane region" description="Helical" evidence="2">
    <location>
        <begin position="142"/>
        <end position="165"/>
    </location>
</feature>
<feature type="region of interest" description="Disordered" evidence="1">
    <location>
        <begin position="338"/>
        <end position="426"/>
    </location>
</feature>
<feature type="compositionally biased region" description="Pro residues" evidence="1">
    <location>
        <begin position="343"/>
        <end position="356"/>
    </location>
</feature>
<evidence type="ECO:0000256" key="1">
    <source>
        <dbReference type="SAM" id="MobiDB-lite"/>
    </source>
</evidence>
<proteinExistence type="predicted"/>
<dbReference type="OrthoDB" id="4174975at2"/>
<dbReference type="EMBL" id="SMKI01000632">
    <property type="protein sequence ID" value="TDC62581.1"/>
    <property type="molecule type" value="Genomic_DNA"/>
</dbReference>
<keyword evidence="2" id="KW-0472">Membrane</keyword>
<name>A0A4R4SGP5_9ACTN</name>
<dbReference type="Pfam" id="PF14219">
    <property type="entry name" value="DUF4328"/>
    <property type="match status" value="1"/>
</dbReference>
<comment type="caution">
    <text evidence="4">The sequence shown here is derived from an EMBL/GenBank/DDBJ whole genome shotgun (WGS) entry which is preliminary data.</text>
</comment>
<feature type="domain" description="DUF4328" evidence="3">
    <location>
        <begin position="177"/>
        <end position="332"/>
    </location>
</feature>
<feature type="compositionally biased region" description="Low complexity" evidence="1">
    <location>
        <begin position="357"/>
        <end position="369"/>
    </location>
</feature>
<keyword evidence="2" id="KW-0812">Transmembrane</keyword>
<feature type="compositionally biased region" description="Pro residues" evidence="1">
    <location>
        <begin position="390"/>
        <end position="426"/>
    </location>
</feature>
<evidence type="ECO:0000256" key="2">
    <source>
        <dbReference type="SAM" id="Phobius"/>
    </source>
</evidence>
<evidence type="ECO:0000313" key="4">
    <source>
        <dbReference type="EMBL" id="TDC62581.1"/>
    </source>
</evidence>
<feature type="region of interest" description="Disordered" evidence="1">
    <location>
        <begin position="1"/>
        <end position="111"/>
    </location>
</feature>